<proteinExistence type="predicted"/>
<evidence type="ECO:0000313" key="1">
    <source>
        <dbReference type="EMBL" id="GAI38765.1"/>
    </source>
</evidence>
<feature type="non-terminal residue" evidence="1">
    <location>
        <position position="1"/>
    </location>
</feature>
<gene>
    <name evidence="1" type="ORF">S06H3_49885</name>
</gene>
<dbReference type="EMBL" id="BARV01031536">
    <property type="protein sequence ID" value="GAI38765.1"/>
    <property type="molecule type" value="Genomic_DNA"/>
</dbReference>
<name>X1PI83_9ZZZZ</name>
<organism evidence="1">
    <name type="scientific">marine sediment metagenome</name>
    <dbReference type="NCBI Taxonomy" id="412755"/>
    <lineage>
        <taxon>unclassified sequences</taxon>
        <taxon>metagenomes</taxon>
        <taxon>ecological metagenomes</taxon>
    </lineage>
</organism>
<sequence length="45" mass="5041">DRMVLRVPSTVTLLLFDCYLLIGIRMKSVSLNSLKIVIGYEANKG</sequence>
<protein>
    <submittedName>
        <fullName evidence="1">Uncharacterized protein</fullName>
    </submittedName>
</protein>
<comment type="caution">
    <text evidence="1">The sequence shown here is derived from an EMBL/GenBank/DDBJ whole genome shotgun (WGS) entry which is preliminary data.</text>
</comment>
<accession>X1PI83</accession>
<reference evidence="1" key="1">
    <citation type="journal article" date="2014" name="Front. Microbiol.">
        <title>High frequency of phylogenetically diverse reductive dehalogenase-homologous genes in deep subseafloor sedimentary metagenomes.</title>
        <authorList>
            <person name="Kawai M."/>
            <person name="Futagami T."/>
            <person name="Toyoda A."/>
            <person name="Takaki Y."/>
            <person name="Nishi S."/>
            <person name="Hori S."/>
            <person name="Arai W."/>
            <person name="Tsubouchi T."/>
            <person name="Morono Y."/>
            <person name="Uchiyama I."/>
            <person name="Ito T."/>
            <person name="Fujiyama A."/>
            <person name="Inagaki F."/>
            <person name="Takami H."/>
        </authorList>
    </citation>
    <scope>NUCLEOTIDE SEQUENCE</scope>
    <source>
        <strain evidence="1">Expedition CK06-06</strain>
    </source>
</reference>
<dbReference type="AlphaFoldDB" id="X1PI83"/>